<organism evidence="2 3">
    <name type="scientific">Pricia antarctica</name>
    <dbReference type="NCBI Taxonomy" id="641691"/>
    <lineage>
        <taxon>Bacteria</taxon>
        <taxon>Pseudomonadati</taxon>
        <taxon>Bacteroidota</taxon>
        <taxon>Flavobacteriia</taxon>
        <taxon>Flavobacteriales</taxon>
        <taxon>Flavobacteriaceae</taxon>
        <taxon>Pricia</taxon>
    </lineage>
</organism>
<dbReference type="EMBL" id="FNAO01000009">
    <property type="protein sequence ID" value="SDE99011.1"/>
    <property type="molecule type" value="Genomic_DNA"/>
</dbReference>
<sequence length="146" mass="16268">MTLKNALNYFESLVSEKSKKSEIKVYHEFIQIIIGLEKRNLSETEIQSIERALNALNFNTPTENYNKVLKQFKKYLKDTFSLTPKRYYTNLGIALGSSFGLLFGVIALSGFERSVGISLGIGFGMLIGLTIGRTMDSKAEASGNLL</sequence>
<accession>A0A1G7HF67</accession>
<dbReference type="AlphaFoldDB" id="A0A1G7HF67"/>
<proteinExistence type="predicted"/>
<protein>
    <recommendedName>
        <fullName evidence="4">Glycine zipper family protein</fullName>
    </recommendedName>
</protein>
<evidence type="ECO:0000313" key="2">
    <source>
        <dbReference type="EMBL" id="SDE99011.1"/>
    </source>
</evidence>
<name>A0A1G7HF67_9FLAO</name>
<gene>
    <name evidence="2" type="ORF">SAMN05421636_109144</name>
</gene>
<dbReference type="RefSeq" id="WP_139205161.1">
    <property type="nucleotide sequence ID" value="NZ_FNAO01000009.1"/>
</dbReference>
<reference evidence="2 3" key="1">
    <citation type="submission" date="2016-10" db="EMBL/GenBank/DDBJ databases">
        <authorList>
            <person name="de Groot N.N."/>
        </authorList>
    </citation>
    <scope>NUCLEOTIDE SEQUENCE [LARGE SCALE GENOMIC DNA]</scope>
    <source>
        <strain evidence="2 3">DSM 23421</strain>
    </source>
</reference>
<dbReference type="OrthoDB" id="1139266at2"/>
<feature type="transmembrane region" description="Helical" evidence="1">
    <location>
        <begin position="114"/>
        <end position="132"/>
    </location>
</feature>
<keyword evidence="1" id="KW-0812">Transmembrane</keyword>
<dbReference type="STRING" id="641691.SAMN05421636_109144"/>
<evidence type="ECO:0008006" key="4">
    <source>
        <dbReference type="Google" id="ProtNLM"/>
    </source>
</evidence>
<evidence type="ECO:0000256" key="1">
    <source>
        <dbReference type="SAM" id="Phobius"/>
    </source>
</evidence>
<dbReference type="Proteomes" id="UP000199109">
    <property type="component" value="Unassembled WGS sequence"/>
</dbReference>
<keyword evidence="1" id="KW-1133">Transmembrane helix</keyword>
<feature type="transmembrane region" description="Helical" evidence="1">
    <location>
        <begin position="87"/>
        <end position="108"/>
    </location>
</feature>
<keyword evidence="3" id="KW-1185">Reference proteome</keyword>
<keyword evidence="1" id="KW-0472">Membrane</keyword>
<evidence type="ECO:0000313" key="3">
    <source>
        <dbReference type="Proteomes" id="UP000199109"/>
    </source>
</evidence>